<dbReference type="PANTHER" id="PTHR31901">
    <property type="entry name" value="GH3 DOMAIN-CONTAINING PROTEIN"/>
    <property type="match status" value="1"/>
</dbReference>
<dbReference type="PANTHER" id="PTHR31901:SF96">
    <property type="entry name" value="INDOLE-3-ACETIC ACID-AMIDO SYNTHETASE GH3.1-RELATED"/>
    <property type="match status" value="1"/>
</dbReference>
<evidence type="ECO:0000313" key="1">
    <source>
        <dbReference type="EMBL" id="KAF6174040.1"/>
    </source>
</evidence>
<dbReference type="EMBL" id="JACGCM010000304">
    <property type="protein sequence ID" value="KAF6174040.1"/>
    <property type="molecule type" value="Genomic_DNA"/>
</dbReference>
<keyword evidence="2" id="KW-1185">Reference proteome</keyword>
<dbReference type="GO" id="GO:0005737">
    <property type="term" value="C:cytoplasm"/>
    <property type="evidence" value="ECO:0007669"/>
    <property type="project" value="TreeGrafter"/>
</dbReference>
<comment type="caution">
    <text evidence="1">The sequence shown here is derived from an EMBL/GenBank/DDBJ whole genome shotgun (WGS) entry which is preliminary data.</text>
</comment>
<name>A0A7J7P3X9_9MAGN</name>
<proteinExistence type="predicted"/>
<protein>
    <submittedName>
        <fullName evidence="1">Uncharacterized protein</fullName>
    </submittedName>
</protein>
<dbReference type="GO" id="GO:0016881">
    <property type="term" value="F:acid-amino acid ligase activity"/>
    <property type="evidence" value="ECO:0007669"/>
    <property type="project" value="TreeGrafter"/>
</dbReference>
<dbReference type="InterPro" id="IPR004993">
    <property type="entry name" value="GH3"/>
</dbReference>
<gene>
    <name evidence="1" type="ORF">GIB67_020222</name>
</gene>
<evidence type="ECO:0000313" key="2">
    <source>
        <dbReference type="Proteomes" id="UP000541444"/>
    </source>
</evidence>
<organism evidence="1 2">
    <name type="scientific">Kingdonia uniflora</name>
    <dbReference type="NCBI Taxonomy" id="39325"/>
    <lineage>
        <taxon>Eukaryota</taxon>
        <taxon>Viridiplantae</taxon>
        <taxon>Streptophyta</taxon>
        <taxon>Embryophyta</taxon>
        <taxon>Tracheophyta</taxon>
        <taxon>Spermatophyta</taxon>
        <taxon>Magnoliopsida</taxon>
        <taxon>Ranunculales</taxon>
        <taxon>Circaeasteraceae</taxon>
        <taxon>Kingdonia</taxon>
    </lineage>
</organism>
<dbReference type="Proteomes" id="UP000541444">
    <property type="component" value="Unassembled WGS sequence"/>
</dbReference>
<dbReference type="AlphaFoldDB" id="A0A7J7P3X9"/>
<dbReference type="OrthoDB" id="1915431at2759"/>
<reference evidence="1 2" key="1">
    <citation type="journal article" date="2020" name="IScience">
        <title>Genome Sequencing of the Endangered Kingdonia uniflora (Circaeasteraceae, Ranunculales) Reveals Potential Mechanisms of Evolutionary Specialization.</title>
        <authorList>
            <person name="Sun Y."/>
            <person name="Deng T."/>
            <person name="Zhang A."/>
            <person name="Moore M.J."/>
            <person name="Landis J.B."/>
            <person name="Lin N."/>
            <person name="Zhang H."/>
            <person name="Zhang X."/>
            <person name="Huang J."/>
            <person name="Zhang X."/>
            <person name="Sun H."/>
            <person name="Wang H."/>
        </authorList>
    </citation>
    <scope>NUCLEOTIDE SEQUENCE [LARGE SCALE GENOMIC DNA]</scope>
    <source>
        <strain evidence="1">TB1705</strain>
        <tissue evidence="1">Leaf</tissue>
    </source>
</reference>
<sequence length="173" mass="19387">MAIEFLLGPATYKKDEKVLQFIQDMTTNADSVQEKVLAKILTQNANSTEYLKRNNLGGATDRDTFKSKVPVITYENLQPDIQRIGNGDRSPILFGHPISEFLTSSGTSGGERKLLLTIQEEWDCRHLLLSLVMPVMNLYVADLDEGKGLYFLFVKAETNETSIFGVCFISCLE</sequence>
<accession>A0A7J7P3X9</accession>
<dbReference type="Pfam" id="PF03321">
    <property type="entry name" value="GH3"/>
    <property type="match status" value="1"/>
</dbReference>